<feature type="compositionally biased region" description="Basic and acidic residues" evidence="2">
    <location>
        <begin position="89"/>
        <end position="99"/>
    </location>
</feature>
<proteinExistence type="predicted"/>
<feature type="region of interest" description="Disordered" evidence="2">
    <location>
        <begin position="1"/>
        <end position="143"/>
    </location>
</feature>
<evidence type="ECO:0000256" key="2">
    <source>
        <dbReference type="SAM" id="MobiDB-lite"/>
    </source>
</evidence>
<feature type="coiled-coil region" evidence="1">
    <location>
        <begin position="191"/>
        <end position="218"/>
    </location>
</feature>
<gene>
    <name evidence="3" type="ORF">Clacol_005903</name>
</gene>
<feature type="compositionally biased region" description="Low complexity" evidence="2">
    <location>
        <begin position="59"/>
        <end position="82"/>
    </location>
</feature>
<comment type="caution">
    <text evidence="3">The sequence shown here is derived from an EMBL/GenBank/DDBJ whole genome shotgun (WGS) entry which is preliminary data.</text>
</comment>
<name>A0AAV5ADH6_9AGAM</name>
<keyword evidence="4" id="KW-1185">Reference proteome</keyword>
<protein>
    <submittedName>
        <fullName evidence="3">Uncharacterized protein</fullName>
    </submittedName>
</protein>
<sequence length="254" mass="28352">MMYDFSDPFYSVLGRPPKHKTRSLAEAFPPKPSRSSRGAAAAANQNQESANGTPELGPTTTTTTSNTTDTTNNHAIKTSETTTSRKRSHAEFKEPDDYNRTGGGNIKDNNKNQNLILPQRRSSRQTTVHATQVSEGTLRPPGPPHLEAALNLALRNLESETWNYLWAFNEKHEGRKPLPTPSEMKMISKSVRRAAEAVDKADRVLEEAIDEIMLLNNNTRKKRRGPILSKYVVDRLFDTDSSASPTPRRTPNQD</sequence>
<feature type="compositionally biased region" description="Low complexity" evidence="2">
    <location>
        <begin position="33"/>
        <end position="52"/>
    </location>
</feature>
<accession>A0AAV5ADH6</accession>
<dbReference type="EMBL" id="BPWL01000006">
    <property type="protein sequence ID" value="GJJ11667.1"/>
    <property type="molecule type" value="Genomic_DNA"/>
</dbReference>
<reference evidence="3" key="1">
    <citation type="submission" date="2021-10" db="EMBL/GenBank/DDBJ databases">
        <title>De novo Genome Assembly of Clathrus columnatus (Basidiomycota, Fungi) Using Illumina and Nanopore Sequence Data.</title>
        <authorList>
            <person name="Ogiso-Tanaka E."/>
            <person name="Itagaki H."/>
            <person name="Hosoya T."/>
            <person name="Hosaka K."/>
        </authorList>
    </citation>
    <scope>NUCLEOTIDE SEQUENCE</scope>
    <source>
        <strain evidence="3">MO-923</strain>
    </source>
</reference>
<dbReference type="Proteomes" id="UP001050691">
    <property type="component" value="Unassembled WGS sequence"/>
</dbReference>
<feature type="compositionally biased region" description="Polar residues" evidence="2">
    <location>
        <begin position="124"/>
        <end position="135"/>
    </location>
</feature>
<evidence type="ECO:0000256" key="1">
    <source>
        <dbReference type="SAM" id="Coils"/>
    </source>
</evidence>
<keyword evidence="1" id="KW-0175">Coiled coil</keyword>
<dbReference type="AlphaFoldDB" id="A0AAV5ADH6"/>
<evidence type="ECO:0000313" key="4">
    <source>
        <dbReference type="Proteomes" id="UP001050691"/>
    </source>
</evidence>
<organism evidence="3 4">
    <name type="scientific">Clathrus columnatus</name>
    <dbReference type="NCBI Taxonomy" id="1419009"/>
    <lineage>
        <taxon>Eukaryota</taxon>
        <taxon>Fungi</taxon>
        <taxon>Dikarya</taxon>
        <taxon>Basidiomycota</taxon>
        <taxon>Agaricomycotina</taxon>
        <taxon>Agaricomycetes</taxon>
        <taxon>Phallomycetidae</taxon>
        <taxon>Phallales</taxon>
        <taxon>Clathraceae</taxon>
        <taxon>Clathrus</taxon>
    </lineage>
</organism>
<evidence type="ECO:0000313" key="3">
    <source>
        <dbReference type="EMBL" id="GJJ11667.1"/>
    </source>
</evidence>